<evidence type="ECO:0000313" key="2">
    <source>
        <dbReference type="Proteomes" id="UP000507470"/>
    </source>
</evidence>
<keyword evidence="2" id="KW-1185">Reference proteome</keyword>
<organism evidence="1 2">
    <name type="scientific">Mytilus coruscus</name>
    <name type="common">Sea mussel</name>
    <dbReference type="NCBI Taxonomy" id="42192"/>
    <lineage>
        <taxon>Eukaryota</taxon>
        <taxon>Metazoa</taxon>
        <taxon>Spiralia</taxon>
        <taxon>Lophotrochozoa</taxon>
        <taxon>Mollusca</taxon>
        <taxon>Bivalvia</taxon>
        <taxon>Autobranchia</taxon>
        <taxon>Pteriomorphia</taxon>
        <taxon>Mytilida</taxon>
        <taxon>Mytiloidea</taxon>
        <taxon>Mytilidae</taxon>
        <taxon>Mytilinae</taxon>
        <taxon>Mytilus</taxon>
    </lineage>
</organism>
<gene>
    <name evidence="1" type="ORF">MCOR_22482</name>
</gene>
<dbReference type="AlphaFoldDB" id="A0A6J8BV44"/>
<name>A0A6J8BV44_MYTCO</name>
<evidence type="ECO:0000313" key="1">
    <source>
        <dbReference type="EMBL" id="CAC5387111.1"/>
    </source>
</evidence>
<protein>
    <submittedName>
        <fullName evidence="1">Uncharacterized protein</fullName>
    </submittedName>
</protein>
<reference evidence="1 2" key="1">
    <citation type="submission" date="2020-06" db="EMBL/GenBank/DDBJ databases">
        <authorList>
            <person name="Li R."/>
            <person name="Bekaert M."/>
        </authorList>
    </citation>
    <scope>NUCLEOTIDE SEQUENCE [LARGE SCALE GENOMIC DNA]</scope>
    <source>
        <strain evidence="2">wild</strain>
    </source>
</reference>
<sequence length="176" mass="20558">MKDIKGANRGKCLRCDDFIGKARCDYCDCVASKQERDDQRYPKKIIYTNVPEDEKYPNISIGSPVLHSFGLKVLIIFIYRYGKKFITDEEYDALHKLEDLSHKVAESSCGILNSHKFKEYWKTISMSIITLSGKYGKRFKNICFYLCPRDSQQLFDLIPDDDHNYTNTLLRSENRT</sequence>
<dbReference type="EMBL" id="CACVKT020003965">
    <property type="protein sequence ID" value="CAC5387111.1"/>
    <property type="molecule type" value="Genomic_DNA"/>
</dbReference>
<dbReference type="Proteomes" id="UP000507470">
    <property type="component" value="Unassembled WGS sequence"/>
</dbReference>
<accession>A0A6J8BV44</accession>
<proteinExistence type="predicted"/>